<accession>A0A8J5K091</accession>
<evidence type="ECO:0000313" key="12">
    <source>
        <dbReference type="EMBL" id="KAG7164984.1"/>
    </source>
</evidence>
<evidence type="ECO:0000256" key="9">
    <source>
        <dbReference type="PROSITE-ProRule" id="PRU00059"/>
    </source>
</evidence>
<dbReference type="PANTHER" id="PTHR10127">
    <property type="entry name" value="DISCOIDIN, CUB, EGF, LAMININ , AND ZINC METALLOPROTEASE DOMAIN CONTAINING"/>
    <property type="match status" value="1"/>
</dbReference>
<dbReference type="InterPro" id="IPR000859">
    <property type="entry name" value="CUB_dom"/>
</dbReference>
<feature type="signal peptide" evidence="10">
    <location>
        <begin position="1"/>
        <end position="19"/>
    </location>
</feature>
<evidence type="ECO:0000256" key="5">
    <source>
        <dbReference type="ARBA" id="ARBA00022801"/>
    </source>
</evidence>
<comment type="caution">
    <text evidence="12">The sequence shown here is derived from an EMBL/GenBank/DDBJ whole genome shotgun (WGS) entry which is preliminary data.</text>
</comment>
<dbReference type="Gene3D" id="2.60.120.290">
    <property type="entry name" value="Spermadhesin, CUB domain"/>
    <property type="match status" value="1"/>
</dbReference>
<dbReference type="InterPro" id="IPR001506">
    <property type="entry name" value="Peptidase_M12A"/>
</dbReference>
<dbReference type="Proteomes" id="UP000747542">
    <property type="component" value="Unassembled WGS sequence"/>
</dbReference>
<evidence type="ECO:0000256" key="6">
    <source>
        <dbReference type="ARBA" id="ARBA00022833"/>
    </source>
</evidence>
<evidence type="ECO:0000256" key="1">
    <source>
        <dbReference type="ARBA" id="ARBA00001947"/>
    </source>
</evidence>
<evidence type="ECO:0000256" key="3">
    <source>
        <dbReference type="ARBA" id="ARBA00022670"/>
    </source>
</evidence>
<keyword evidence="2" id="KW-0245">EGF-like domain</keyword>
<dbReference type="SMART" id="SM00042">
    <property type="entry name" value="CUB"/>
    <property type="match status" value="1"/>
</dbReference>
<evidence type="ECO:0000256" key="2">
    <source>
        <dbReference type="ARBA" id="ARBA00022536"/>
    </source>
</evidence>
<dbReference type="Pfam" id="PF01400">
    <property type="entry name" value="Astacin"/>
    <property type="match status" value="1"/>
</dbReference>
<reference evidence="12" key="1">
    <citation type="journal article" date="2021" name="Sci. Adv.">
        <title>The American lobster genome reveals insights on longevity, neural, and immune adaptations.</title>
        <authorList>
            <person name="Polinski J.M."/>
            <person name="Zimin A.V."/>
            <person name="Clark K.F."/>
            <person name="Kohn A.B."/>
            <person name="Sadowski N."/>
            <person name="Timp W."/>
            <person name="Ptitsyn A."/>
            <person name="Khanna P."/>
            <person name="Romanova D.Y."/>
            <person name="Williams P."/>
            <person name="Greenwood S.J."/>
            <person name="Moroz L.L."/>
            <person name="Walt D.R."/>
            <person name="Bodnar A.G."/>
        </authorList>
    </citation>
    <scope>NUCLEOTIDE SEQUENCE</scope>
    <source>
        <strain evidence="12">GMGI-L3</strain>
    </source>
</reference>
<evidence type="ECO:0000256" key="4">
    <source>
        <dbReference type="ARBA" id="ARBA00022723"/>
    </source>
</evidence>
<organism evidence="12 13">
    <name type="scientific">Homarus americanus</name>
    <name type="common">American lobster</name>
    <dbReference type="NCBI Taxonomy" id="6706"/>
    <lineage>
        <taxon>Eukaryota</taxon>
        <taxon>Metazoa</taxon>
        <taxon>Ecdysozoa</taxon>
        <taxon>Arthropoda</taxon>
        <taxon>Crustacea</taxon>
        <taxon>Multicrustacea</taxon>
        <taxon>Malacostraca</taxon>
        <taxon>Eumalacostraca</taxon>
        <taxon>Eucarida</taxon>
        <taxon>Decapoda</taxon>
        <taxon>Pleocyemata</taxon>
        <taxon>Astacidea</taxon>
        <taxon>Nephropoidea</taxon>
        <taxon>Nephropidae</taxon>
        <taxon>Homarus</taxon>
    </lineage>
</organism>
<dbReference type="GO" id="GO:0046872">
    <property type="term" value="F:metal ion binding"/>
    <property type="evidence" value="ECO:0007669"/>
    <property type="project" value="UniProtKB-KW"/>
</dbReference>
<evidence type="ECO:0000259" key="11">
    <source>
        <dbReference type="PROSITE" id="PS01180"/>
    </source>
</evidence>
<evidence type="ECO:0000256" key="7">
    <source>
        <dbReference type="ARBA" id="ARBA00023049"/>
    </source>
</evidence>
<dbReference type="EMBL" id="JAHLQT010024847">
    <property type="protein sequence ID" value="KAG7164984.1"/>
    <property type="molecule type" value="Genomic_DNA"/>
</dbReference>
<sequence length="365" mass="40675">MVLLVRWFLASASFVAIHAYLQEFTGSTTTDLPVPTFNVEDIPNGNYGSGDEFNEMDLFGDDIILNEEQRRAIWERKAYIIPSSRWPEGSDASGHISAIQAGINSWMEHTCIKFEETTNTNQSHIIFILGSGCSSYIGMQSSNGQYISIGNGCQFYFTWNGKLTITTNDPLHQGIIGQRSGLSFYDKLLANRMYNCTDKWLTACGFNSDPCNNDGYIGSNCKCVCRPGTTGNYCETIIGGYYDGLLSPCTEVVTQPGIITSPNFPDPYPKNCYLPMLKFNFFHLYPMTYSCNQACCYVDILEIRVNGQEYGDVYCDKDISPGDTFVSVTNEIILYFQTKSNLLNGWSATVSFIPIPGCLPSYCTS</sequence>
<keyword evidence="13" id="KW-1185">Reference proteome</keyword>
<dbReference type="InterPro" id="IPR024079">
    <property type="entry name" value="MetalloPept_cat_dom_sf"/>
</dbReference>
<protein>
    <submittedName>
        <fullName evidence="12">SpAN-like 1</fullName>
    </submittedName>
</protein>
<dbReference type="GO" id="GO:0006508">
    <property type="term" value="P:proteolysis"/>
    <property type="evidence" value="ECO:0007669"/>
    <property type="project" value="UniProtKB-KW"/>
</dbReference>
<dbReference type="AlphaFoldDB" id="A0A8J5K091"/>
<dbReference type="InterPro" id="IPR002049">
    <property type="entry name" value="LE_dom"/>
</dbReference>
<dbReference type="SUPFAM" id="SSF55486">
    <property type="entry name" value="Metalloproteases ('zincins'), catalytic domain"/>
    <property type="match status" value="1"/>
</dbReference>
<keyword evidence="6" id="KW-0862">Zinc</keyword>
<dbReference type="CDD" id="cd00041">
    <property type="entry name" value="CUB"/>
    <property type="match status" value="1"/>
</dbReference>
<keyword evidence="4" id="KW-0479">Metal-binding</keyword>
<gene>
    <name evidence="12" type="primary">SPAN-L1</name>
    <name evidence="12" type="ORF">Hamer_G004720</name>
</gene>
<dbReference type="PANTHER" id="PTHR10127:SF780">
    <property type="entry name" value="METALLOENDOPEPTIDASE"/>
    <property type="match status" value="1"/>
</dbReference>
<keyword evidence="7" id="KW-0482">Metalloprotease</keyword>
<evidence type="ECO:0000313" key="13">
    <source>
        <dbReference type="Proteomes" id="UP000747542"/>
    </source>
</evidence>
<keyword evidence="8" id="KW-1015">Disulfide bond</keyword>
<dbReference type="InterPro" id="IPR035914">
    <property type="entry name" value="Sperma_CUB_dom_sf"/>
</dbReference>
<proteinExistence type="predicted"/>
<dbReference type="CDD" id="cd00055">
    <property type="entry name" value="EGF_Lam"/>
    <property type="match status" value="1"/>
</dbReference>
<evidence type="ECO:0000256" key="10">
    <source>
        <dbReference type="SAM" id="SignalP"/>
    </source>
</evidence>
<dbReference type="PROSITE" id="PS01180">
    <property type="entry name" value="CUB"/>
    <property type="match status" value="1"/>
</dbReference>
<keyword evidence="3" id="KW-0645">Protease</keyword>
<evidence type="ECO:0000256" key="8">
    <source>
        <dbReference type="ARBA" id="ARBA00023157"/>
    </source>
</evidence>
<dbReference type="Gene3D" id="3.40.390.10">
    <property type="entry name" value="Collagenase (Catalytic Domain)"/>
    <property type="match status" value="2"/>
</dbReference>
<dbReference type="GO" id="GO:0004222">
    <property type="term" value="F:metalloendopeptidase activity"/>
    <property type="evidence" value="ECO:0007669"/>
    <property type="project" value="InterPro"/>
</dbReference>
<name>A0A8J5K091_HOMAM</name>
<feature type="chain" id="PRO_5035187379" evidence="10">
    <location>
        <begin position="20"/>
        <end position="365"/>
    </location>
</feature>
<comment type="cofactor">
    <cofactor evidence="1">
        <name>Zn(2+)</name>
        <dbReference type="ChEBI" id="CHEBI:29105"/>
    </cofactor>
</comment>
<feature type="domain" description="CUB" evidence="11">
    <location>
        <begin position="234"/>
        <end position="353"/>
    </location>
</feature>
<comment type="caution">
    <text evidence="9">Lacks conserved residue(s) required for the propagation of feature annotation.</text>
</comment>
<dbReference type="SUPFAM" id="SSF49854">
    <property type="entry name" value="Spermadhesin, CUB domain"/>
    <property type="match status" value="1"/>
</dbReference>
<keyword evidence="10" id="KW-0732">Signal</keyword>
<keyword evidence="5" id="KW-0378">Hydrolase</keyword>